<keyword evidence="2" id="KW-1185">Reference proteome</keyword>
<accession>A0A6M8STP4</accession>
<accession>A0A8G1GUQ5</accession>
<dbReference type="KEGG" id="dee:HQN60_12450"/>
<dbReference type="AlphaFoldDB" id="A0A6M8STP4"/>
<dbReference type="EMBL" id="CP054143">
    <property type="protein sequence ID" value="QKJ67448.1"/>
    <property type="molecule type" value="Genomic_DNA"/>
</dbReference>
<dbReference type="Pfam" id="PF06796">
    <property type="entry name" value="NapE"/>
    <property type="match status" value="1"/>
</dbReference>
<protein>
    <submittedName>
        <fullName evidence="1">Nitrate/trimethylamine N-oxide reductase NapE/TorE</fullName>
    </submittedName>
</protein>
<dbReference type="InterPro" id="IPR010649">
    <property type="entry name" value="NapE_TorE"/>
</dbReference>
<sequence>MTEITTEKTRKSEWKKLLLLAFVGLPIAMFGAIATYGLIVRLLQIFLIGLPGA</sequence>
<evidence type="ECO:0000313" key="2">
    <source>
        <dbReference type="Proteomes" id="UP000504844"/>
    </source>
</evidence>
<dbReference type="RefSeq" id="WP_173533950.1">
    <property type="nucleotide sequence ID" value="NZ_CP054143.1"/>
</dbReference>
<proteinExistence type="predicted"/>
<reference evidence="1 2" key="1">
    <citation type="submission" date="2020-05" db="EMBL/GenBank/DDBJ databases">
        <title>Complete genome sequence of Deefgea sp. D17.</title>
        <authorList>
            <person name="Bae J.-W."/>
            <person name="Han J.E."/>
        </authorList>
    </citation>
    <scope>NUCLEOTIDE SEQUENCE [LARGE SCALE GENOMIC DNA]</scope>
    <source>
        <strain evidence="1 2">D17</strain>
    </source>
</reference>
<evidence type="ECO:0000313" key="1">
    <source>
        <dbReference type="EMBL" id="QKJ67448.1"/>
    </source>
</evidence>
<name>A0A6M8STP4_9NEIS</name>
<organism evidence="1 2">
    <name type="scientific">Deefgea piscis</name>
    <dbReference type="NCBI Taxonomy" id="2739061"/>
    <lineage>
        <taxon>Bacteria</taxon>
        <taxon>Pseudomonadati</taxon>
        <taxon>Pseudomonadota</taxon>
        <taxon>Betaproteobacteria</taxon>
        <taxon>Neisseriales</taxon>
        <taxon>Chitinibacteraceae</taxon>
        <taxon>Deefgea</taxon>
    </lineage>
</organism>
<dbReference type="Proteomes" id="UP000504844">
    <property type="component" value="Chromosome"/>
</dbReference>
<gene>
    <name evidence="1" type="ORF">HQN60_12450</name>
</gene>